<sequence>MGRDSEDSSPPTPFSHSVRQRRAKLDDFVGQTLRSLCGFESTASLGGDHSSDADGNSAGADHGGGDGHGNGNGDSSSSVSGVGSLDIGGVGSDVGGGSHIASETPLASQTPQSCGPSELLSCAECDEPWSKC</sequence>
<evidence type="ECO:0000313" key="2">
    <source>
        <dbReference type="EMBL" id="CAE0110009.1"/>
    </source>
</evidence>
<evidence type="ECO:0000256" key="1">
    <source>
        <dbReference type="SAM" id="MobiDB-lite"/>
    </source>
</evidence>
<reference evidence="2" key="1">
    <citation type="submission" date="2021-01" db="EMBL/GenBank/DDBJ databases">
        <authorList>
            <person name="Corre E."/>
            <person name="Pelletier E."/>
            <person name="Niang G."/>
            <person name="Scheremetjew M."/>
            <person name="Finn R."/>
            <person name="Kale V."/>
            <person name="Holt S."/>
            <person name="Cochrane G."/>
            <person name="Meng A."/>
            <person name="Brown T."/>
            <person name="Cohen L."/>
        </authorList>
    </citation>
    <scope>NUCLEOTIDE SEQUENCE</scope>
    <source>
        <strain evidence="2">CCMP281</strain>
    </source>
</reference>
<protein>
    <submittedName>
        <fullName evidence="2">Uncharacterized protein</fullName>
    </submittedName>
</protein>
<proteinExistence type="predicted"/>
<feature type="region of interest" description="Disordered" evidence="1">
    <location>
        <begin position="1"/>
        <end position="21"/>
    </location>
</feature>
<name>A0A7S3EV90_9EUKA</name>
<dbReference type="AlphaFoldDB" id="A0A7S3EV90"/>
<feature type="compositionally biased region" description="Polar residues" evidence="1">
    <location>
        <begin position="105"/>
        <end position="115"/>
    </location>
</feature>
<feature type="compositionally biased region" description="Low complexity" evidence="1">
    <location>
        <begin position="73"/>
        <end position="85"/>
    </location>
</feature>
<feature type="region of interest" description="Disordered" evidence="1">
    <location>
        <begin position="41"/>
        <end position="117"/>
    </location>
</feature>
<gene>
    <name evidence="2" type="ORF">HERI1096_LOCUS10669</name>
</gene>
<dbReference type="EMBL" id="HBHX01019189">
    <property type="protein sequence ID" value="CAE0110009.1"/>
    <property type="molecule type" value="Transcribed_RNA"/>
</dbReference>
<feature type="compositionally biased region" description="Gly residues" evidence="1">
    <location>
        <begin position="86"/>
        <end position="98"/>
    </location>
</feature>
<accession>A0A7S3EV90</accession>
<organism evidence="2">
    <name type="scientific">Haptolina ericina</name>
    <dbReference type="NCBI Taxonomy" id="156174"/>
    <lineage>
        <taxon>Eukaryota</taxon>
        <taxon>Haptista</taxon>
        <taxon>Haptophyta</taxon>
        <taxon>Prymnesiophyceae</taxon>
        <taxon>Prymnesiales</taxon>
        <taxon>Prymnesiaceae</taxon>
        <taxon>Haptolina</taxon>
    </lineage>
</organism>